<reference evidence="3" key="1">
    <citation type="submission" date="2016-11" db="EMBL/GenBank/DDBJ databases">
        <authorList>
            <person name="Varghese N."/>
            <person name="Submissions S."/>
        </authorList>
    </citation>
    <scope>NUCLEOTIDE SEQUENCE [LARGE SCALE GENOMIC DNA]</scope>
    <source>
        <strain evidence="3">DSM 22623</strain>
    </source>
</reference>
<organism evidence="2 3">
    <name type="scientific">Aquimarina spongiae</name>
    <dbReference type="NCBI Taxonomy" id="570521"/>
    <lineage>
        <taxon>Bacteria</taxon>
        <taxon>Pseudomonadati</taxon>
        <taxon>Bacteroidota</taxon>
        <taxon>Flavobacteriia</taxon>
        <taxon>Flavobacteriales</taxon>
        <taxon>Flavobacteriaceae</taxon>
        <taxon>Aquimarina</taxon>
    </lineage>
</organism>
<accession>A0A1M6JMZ8</accession>
<sequence length="67" mass="8091">MLTLEEQLVFLKQERQDMIQTLENLRNQFGERNSEIFNEKISHTIFCYDSVLTSLKELQHLKNRPHD</sequence>
<dbReference type="Proteomes" id="UP000184432">
    <property type="component" value="Unassembled WGS sequence"/>
</dbReference>
<dbReference type="EMBL" id="FQYP01000009">
    <property type="protein sequence ID" value="SHJ48101.1"/>
    <property type="molecule type" value="Genomic_DNA"/>
</dbReference>
<dbReference type="OrthoDB" id="9927937at2"/>
<feature type="coiled-coil region" evidence="1">
    <location>
        <begin position="1"/>
        <end position="28"/>
    </location>
</feature>
<keyword evidence="3" id="KW-1185">Reference proteome</keyword>
<dbReference type="AlphaFoldDB" id="A0A1M6JMZ8"/>
<proteinExistence type="predicted"/>
<dbReference type="RefSeq" id="WP_073320004.1">
    <property type="nucleotide sequence ID" value="NZ_FQYP01000009.1"/>
</dbReference>
<name>A0A1M6JMZ8_9FLAO</name>
<evidence type="ECO:0000313" key="3">
    <source>
        <dbReference type="Proteomes" id="UP000184432"/>
    </source>
</evidence>
<evidence type="ECO:0000313" key="2">
    <source>
        <dbReference type="EMBL" id="SHJ48101.1"/>
    </source>
</evidence>
<gene>
    <name evidence="2" type="ORF">SAMN04488508_109155</name>
</gene>
<evidence type="ECO:0000256" key="1">
    <source>
        <dbReference type="SAM" id="Coils"/>
    </source>
</evidence>
<protein>
    <submittedName>
        <fullName evidence="2">Uncharacterized protein</fullName>
    </submittedName>
</protein>
<dbReference type="STRING" id="570521.SAMN04488508_109155"/>
<keyword evidence="1" id="KW-0175">Coiled coil</keyword>